<name>A0A8H5HTX0_9AGAR</name>
<evidence type="ECO:0000313" key="2">
    <source>
        <dbReference type="EMBL" id="KAF5389444.1"/>
    </source>
</evidence>
<keyword evidence="3" id="KW-1185">Reference proteome</keyword>
<comment type="caution">
    <text evidence="2">The sequence shown here is derived from an EMBL/GenBank/DDBJ whole genome shotgun (WGS) entry which is preliminary data.</text>
</comment>
<dbReference type="EMBL" id="JAACJN010000022">
    <property type="protein sequence ID" value="KAF5389444.1"/>
    <property type="molecule type" value="Genomic_DNA"/>
</dbReference>
<reference evidence="2 3" key="1">
    <citation type="journal article" date="2020" name="ISME J.">
        <title>Uncovering the hidden diversity of litter-decomposition mechanisms in mushroom-forming fungi.</title>
        <authorList>
            <person name="Floudas D."/>
            <person name="Bentzer J."/>
            <person name="Ahren D."/>
            <person name="Johansson T."/>
            <person name="Persson P."/>
            <person name="Tunlid A."/>
        </authorList>
    </citation>
    <scope>NUCLEOTIDE SEQUENCE [LARGE SCALE GENOMIC DNA]</scope>
    <source>
        <strain evidence="2 3">CBS 406.79</strain>
    </source>
</reference>
<sequence>MSTPPSSSIRRKPRVTYLSPSSSSPLSGDLYLPRAPSASTSPATSASSSTSSVSLSLSKRSVRPPLPLYHPFGELAMSVPPLNPATLGISLPSIRPAKRSGVKLRDAAVETDPIPPVPSVSTVATIAAREIKDKPSPRKKRAAGGARKRNRNDDGDDATYPAKRARQPRAGAAPIEYEPESSETSPNAVQSLEGSATPAESLAERRTTRSRGAISRRDSTASESPSVTAQKDVPPELPREIVPARSTSKEEGEVSEESKSA</sequence>
<feature type="region of interest" description="Disordered" evidence="1">
    <location>
        <begin position="99"/>
        <end position="261"/>
    </location>
</feature>
<dbReference type="AlphaFoldDB" id="A0A8H5HTX0"/>
<dbReference type="OrthoDB" id="2676123at2759"/>
<feature type="compositionally biased region" description="Basic residues" evidence="1">
    <location>
        <begin position="137"/>
        <end position="150"/>
    </location>
</feature>
<proteinExistence type="predicted"/>
<feature type="compositionally biased region" description="Low complexity" evidence="1">
    <location>
        <begin position="18"/>
        <end position="59"/>
    </location>
</feature>
<evidence type="ECO:0000313" key="3">
    <source>
        <dbReference type="Proteomes" id="UP000518752"/>
    </source>
</evidence>
<feature type="region of interest" description="Disordered" evidence="1">
    <location>
        <begin position="1"/>
        <end position="70"/>
    </location>
</feature>
<dbReference type="Proteomes" id="UP000518752">
    <property type="component" value="Unassembled WGS sequence"/>
</dbReference>
<feature type="compositionally biased region" description="Polar residues" evidence="1">
    <location>
        <begin position="182"/>
        <end position="194"/>
    </location>
</feature>
<feature type="compositionally biased region" description="Basic and acidic residues" evidence="1">
    <location>
        <begin position="247"/>
        <end position="261"/>
    </location>
</feature>
<organism evidence="2 3">
    <name type="scientific">Collybiopsis confluens</name>
    <dbReference type="NCBI Taxonomy" id="2823264"/>
    <lineage>
        <taxon>Eukaryota</taxon>
        <taxon>Fungi</taxon>
        <taxon>Dikarya</taxon>
        <taxon>Basidiomycota</taxon>
        <taxon>Agaricomycotina</taxon>
        <taxon>Agaricomycetes</taxon>
        <taxon>Agaricomycetidae</taxon>
        <taxon>Agaricales</taxon>
        <taxon>Marasmiineae</taxon>
        <taxon>Omphalotaceae</taxon>
        <taxon>Collybiopsis</taxon>
    </lineage>
</organism>
<accession>A0A8H5HTX0</accession>
<evidence type="ECO:0000256" key="1">
    <source>
        <dbReference type="SAM" id="MobiDB-lite"/>
    </source>
</evidence>
<protein>
    <submittedName>
        <fullName evidence="2">Uncharacterized protein</fullName>
    </submittedName>
</protein>
<gene>
    <name evidence="2" type="ORF">D9757_004390</name>
</gene>